<dbReference type="InterPro" id="IPR029069">
    <property type="entry name" value="HotDog_dom_sf"/>
</dbReference>
<evidence type="ECO:0000313" key="3">
    <source>
        <dbReference type="Proteomes" id="UP000823847"/>
    </source>
</evidence>
<reference evidence="2" key="2">
    <citation type="submission" date="2021-04" db="EMBL/GenBank/DDBJ databases">
        <authorList>
            <person name="Gilroy R."/>
        </authorList>
    </citation>
    <scope>NUCLEOTIDE SEQUENCE</scope>
    <source>
        <strain evidence="2">ChiHecec2B26-12326</strain>
    </source>
</reference>
<organism evidence="2 3">
    <name type="scientific">Candidatus Parabacteroides intestinigallinarum</name>
    <dbReference type="NCBI Taxonomy" id="2838722"/>
    <lineage>
        <taxon>Bacteria</taxon>
        <taxon>Pseudomonadati</taxon>
        <taxon>Bacteroidota</taxon>
        <taxon>Bacteroidia</taxon>
        <taxon>Bacteroidales</taxon>
        <taxon>Tannerellaceae</taxon>
        <taxon>Parabacteroides</taxon>
    </lineage>
</organism>
<gene>
    <name evidence="2" type="ORF">H9848_04695</name>
</gene>
<dbReference type="Gene3D" id="3.10.129.10">
    <property type="entry name" value="Hotdog Thioesterase"/>
    <property type="match status" value="1"/>
</dbReference>
<sequence length="126" mass="14141">MRLEDSYYQIVRETVEGREGRFRIRLLPDCPVYRGHFPGNPVSPGVCNIRTIQECACRVAGERLFIATIKRCRLTALVSPAICPELDVEVRLSPADTGFTVEARMTEAGVTYVEYTGEMRSAVEGR</sequence>
<feature type="domain" description="ApeI dehydratase-like" evidence="1">
    <location>
        <begin position="16"/>
        <end position="102"/>
    </location>
</feature>
<proteinExistence type="predicted"/>
<evidence type="ECO:0000313" key="2">
    <source>
        <dbReference type="EMBL" id="HIX85890.1"/>
    </source>
</evidence>
<dbReference type="Proteomes" id="UP000823847">
    <property type="component" value="Unassembled WGS sequence"/>
</dbReference>
<name>A0A9D1XR37_9BACT</name>
<reference evidence="2" key="1">
    <citation type="journal article" date="2021" name="PeerJ">
        <title>Extensive microbial diversity within the chicken gut microbiome revealed by metagenomics and culture.</title>
        <authorList>
            <person name="Gilroy R."/>
            <person name="Ravi A."/>
            <person name="Getino M."/>
            <person name="Pursley I."/>
            <person name="Horton D.L."/>
            <person name="Alikhan N.F."/>
            <person name="Baker D."/>
            <person name="Gharbi K."/>
            <person name="Hall N."/>
            <person name="Watson M."/>
            <person name="Adriaenssens E.M."/>
            <person name="Foster-Nyarko E."/>
            <person name="Jarju S."/>
            <person name="Secka A."/>
            <person name="Antonio M."/>
            <person name="Oren A."/>
            <person name="Chaudhuri R.R."/>
            <person name="La Ragione R."/>
            <person name="Hildebrand F."/>
            <person name="Pallen M.J."/>
        </authorList>
    </citation>
    <scope>NUCLEOTIDE SEQUENCE</scope>
    <source>
        <strain evidence="2">ChiHecec2B26-12326</strain>
    </source>
</reference>
<protein>
    <submittedName>
        <fullName evidence="2">Beta-hydroxyacyl-ACP dehydratase</fullName>
    </submittedName>
</protein>
<dbReference type="Pfam" id="PF22818">
    <property type="entry name" value="ApeI-like"/>
    <property type="match status" value="1"/>
</dbReference>
<dbReference type="InterPro" id="IPR054545">
    <property type="entry name" value="ApeI-like"/>
</dbReference>
<accession>A0A9D1XR37</accession>
<evidence type="ECO:0000259" key="1">
    <source>
        <dbReference type="Pfam" id="PF22818"/>
    </source>
</evidence>
<dbReference type="EMBL" id="DXEN01000031">
    <property type="protein sequence ID" value="HIX85890.1"/>
    <property type="molecule type" value="Genomic_DNA"/>
</dbReference>
<dbReference type="AlphaFoldDB" id="A0A9D1XR37"/>
<comment type="caution">
    <text evidence="2">The sequence shown here is derived from an EMBL/GenBank/DDBJ whole genome shotgun (WGS) entry which is preliminary data.</text>
</comment>
<dbReference type="SUPFAM" id="SSF54637">
    <property type="entry name" value="Thioesterase/thiol ester dehydrase-isomerase"/>
    <property type="match status" value="1"/>
</dbReference>